<keyword evidence="2" id="KW-1185">Reference proteome</keyword>
<organism evidence="1 2">
    <name type="scientific">Nephila pilipes</name>
    <name type="common">Giant wood spider</name>
    <name type="synonym">Nephila maculata</name>
    <dbReference type="NCBI Taxonomy" id="299642"/>
    <lineage>
        <taxon>Eukaryota</taxon>
        <taxon>Metazoa</taxon>
        <taxon>Ecdysozoa</taxon>
        <taxon>Arthropoda</taxon>
        <taxon>Chelicerata</taxon>
        <taxon>Arachnida</taxon>
        <taxon>Araneae</taxon>
        <taxon>Araneomorphae</taxon>
        <taxon>Entelegynae</taxon>
        <taxon>Araneoidea</taxon>
        <taxon>Nephilidae</taxon>
        <taxon>Nephila</taxon>
    </lineage>
</organism>
<protein>
    <submittedName>
        <fullName evidence="1">Uncharacterized protein</fullName>
    </submittedName>
</protein>
<evidence type="ECO:0000313" key="1">
    <source>
        <dbReference type="EMBL" id="GFS92729.1"/>
    </source>
</evidence>
<gene>
    <name evidence="1" type="ORF">NPIL_160631</name>
</gene>
<evidence type="ECO:0000313" key="2">
    <source>
        <dbReference type="Proteomes" id="UP000887013"/>
    </source>
</evidence>
<comment type="caution">
    <text evidence="1">The sequence shown here is derived from an EMBL/GenBank/DDBJ whole genome shotgun (WGS) entry which is preliminary data.</text>
</comment>
<name>A0A8X6TC82_NEPPI</name>
<dbReference type="Proteomes" id="UP000887013">
    <property type="component" value="Unassembled WGS sequence"/>
</dbReference>
<proteinExistence type="predicted"/>
<reference evidence="1" key="1">
    <citation type="submission" date="2020-08" db="EMBL/GenBank/DDBJ databases">
        <title>Multicomponent nature underlies the extraordinary mechanical properties of spider dragline silk.</title>
        <authorList>
            <person name="Kono N."/>
            <person name="Nakamura H."/>
            <person name="Mori M."/>
            <person name="Yoshida Y."/>
            <person name="Ohtoshi R."/>
            <person name="Malay A.D."/>
            <person name="Moran D.A.P."/>
            <person name="Tomita M."/>
            <person name="Numata K."/>
            <person name="Arakawa K."/>
        </authorList>
    </citation>
    <scope>NUCLEOTIDE SEQUENCE</scope>
</reference>
<sequence>MVIFASKTHVVLVIQTVNVELYMQQLELLSTPTQEKIPNQQHRVLFMHDNIYHVTKGIFFQNYAQSFVQYAELRACLNEFLSQTGRFL</sequence>
<accession>A0A8X6TC82</accession>
<dbReference type="EMBL" id="BMAW01053746">
    <property type="protein sequence ID" value="GFS92729.1"/>
    <property type="molecule type" value="Genomic_DNA"/>
</dbReference>
<dbReference type="AlphaFoldDB" id="A0A8X6TC82"/>